<name>A0ABV7YNL1_9ACTN</name>
<keyword evidence="2" id="KW-0012">Acyltransferase</keyword>
<evidence type="ECO:0000313" key="2">
    <source>
        <dbReference type="EMBL" id="MFC3766597.1"/>
    </source>
</evidence>
<dbReference type="GO" id="GO:0016746">
    <property type="term" value="F:acyltransferase activity"/>
    <property type="evidence" value="ECO:0007669"/>
    <property type="project" value="UniProtKB-KW"/>
</dbReference>
<dbReference type="Gene3D" id="3.40.630.30">
    <property type="match status" value="1"/>
</dbReference>
<dbReference type="PANTHER" id="PTHR43610:SF1">
    <property type="entry name" value="N-ACETYLTRANSFERASE DOMAIN-CONTAINING PROTEIN"/>
    <property type="match status" value="1"/>
</dbReference>
<dbReference type="InterPro" id="IPR000182">
    <property type="entry name" value="GNAT_dom"/>
</dbReference>
<dbReference type="EC" id="2.3.-.-" evidence="2"/>
<dbReference type="RefSeq" id="WP_205118118.1">
    <property type="nucleotide sequence ID" value="NZ_JAFBCM010000001.1"/>
</dbReference>
<organism evidence="2 3">
    <name type="scientific">Tenggerimyces flavus</name>
    <dbReference type="NCBI Taxonomy" id="1708749"/>
    <lineage>
        <taxon>Bacteria</taxon>
        <taxon>Bacillati</taxon>
        <taxon>Actinomycetota</taxon>
        <taxon>Actinomycetes</taxon>
        <taxon>Propionibacteriales</taxon>
        <taxon>Nocardioidaceae</taxon>
        <taxon>Tenggerimyces</taxon>
    </lineage>
</organism>
<protein>
    <submittedName>
        <fullName evidence="2">GNAT family N-acetyltransferase</fullName>
        <ecNumber evidence="2">2.3.-.-</ecNumber>
    </submittedName>
</protein>
<keyword evidence="3" id="KW-1185">Reference proteome</keyword>
<feature type="domain" description="N-acetyltransferase" evidence="1">
    <location>
        <begin position="15"/>
        <end position="157"/>
    </location>
</feature>
<comment type="caution">
    <text evidence="2">The sequence shown here is derived from an EMBL/GenBank/DDBJ whole genome shotgun (WGS) entry which is preliminary data.</text>
</comment>
<keyword evidence="2" id="KW-0808">Transferase</keyword>
<dbReference type="EMBL" id="JBHRZH010000056">
    <property type="protein sequence ID" value="MFC3766597.1"/>
    <property type="molecule type" value="Genomic_DNA"/>
</dbReference>
<dbReference type="Proteomes" id="UP001595699">
    <property type="component" value="Unassembled WGS sequence"/>
</dbReference>
<evidence type="ECO:0000313" key="3">
    <source>
        <dbReference type="Proteomes" id="UP001595699"/>
    </source>
</evidence>
<proteinExistence type="predicted"/>
<dbReference type="Pfam" id="PF13302">
    <property type="entry name" value="Acetyltransf_3"/>
    <property type="match status" value="1"/>
</dbReference>
<dbReference type="SUPFAM" id="SSF55729">
    <property type="entry name" value="Acyl-CoA N-acyltransferases (Nat)"/>
    <property type="match status" value="1"/>
</dbReference>
<dbReference type="PANTHER" id="PTHR43610">
    <property type="entry name" value="BLL6696 PROTEIN"/>
    <property type="match status" value="1"/>
</dbReference>
<accession>A0ABV7YNL1</accession>
<evidence type="ECO:0000259" key="1">
    <source>
        <dbReference type="Pfam" id="PF13302"/>
    </source>
</evidence>
<dbReference type="InterPro" id="IPR016181">
    <property type="entry name" value="Acyl_CoA_acyltransferase"/>
</dbReference>
<gene>
    <name evidence="2" type="ORF">ACFOUW_37615</name>
</gene>
<sequence>MTDWYEQPVLTGKHVRLEPIALEHAPELLAAADDDAVFQHLTRGRLSSQDDAVDFVRWAEDLRERRVLMPFAQLDVRGRGAGEVAGHTSYYEISPDSRSIAIGYTWLGKRWWRTGLNTESKLLLLTHAFDTLGAVRVVWHTDIRNERSQAAIARLGAAREGVLRKHKVRRDGTWRDTVQFAMTDDDWPDVRARLTARLEAA</sequence>
<reference evidence="3" key="1">
    <citation type="journal article" date="2019" name="Int. J. Syst. Evol. Microbiol.">
        <title>The Global Catalogue of Microorganisms (GCM) 10K type strain sequencing project: providing services to taxonomists for standard genome sequencing and annotation.</title>
        <authorList>
            <consortium name="The Broad Institute Genomics Platform"/>
            <consortium name="The Broad Institute Genome Sequencing Center for Infectious Disease"/>
            <person name="Wu L."/>
            <person name="Ma J."/>
        </authorList>
    </citation>
    <scope>NUCLEOTIDE SEQUENCE [LARGE SCALE GENOMIC DNA]</scope>
    <source>
        <strain evidence="3">CGMCC 4.7241</strain>
    </source>
</reference>